<dbReference type="InterPro" id="IPR002083">
    <property type="entry name" value="MATH/TRAF_dom"/>
</dbReference>
<dbReference type="SUPFAM" id="SSF49599">
    <property type="entry name" value="TRAF domain-like"/>
    <property type="match status" value="1"/>
</dbReference>
<reference evidence="11 12" key="1">
    <citation type="journal article" date="2023" name="Elife">
        <title>Identification of key yeast species and microbe-microbe interactions impacting larval growth of Drosophila in the wild.</title>
        <authorList>
            <person name="Mure A."/>
            <person name="Sugiura Y."/>
            <person name="Maeda R."/>
            <person name="Honda K."/>
            <person name="Sakurai N."/>
            <person name="Takahashi Y."/>
            <person name="Watada M."/>
            <person name="Katoh T."/>
            <person name="Gotoh A."/>
            <person name="Gotoh Y."/>
            <person name="Taniguchi I."/>
            <person name="Nakamura K."/>
            <person name="Hayashi T."/>
            <person name="Katayama T."/>
            <person name="Uemura T."/>
            <person name="Hattori Y."/>
        </authorList>
    </citation>
    <scope>NUCLEOTIDE SEQUENCE [LARGE SCALE GENOMIC DNA]</scope>
    <source>
        <strain evidence="11 12">SC-9</strain>
    </source>
</reference>
<dbReference type="GO" id="GO:0004843">
    <property type="term" value="F:cysteine-type deubiquitinase activity"/>
    <property type="evidence" value="ECO:0007669"/>
    <property type="project" value="UniProtKB-EC"/>
</dbReference>
<dbReference type="RefSeq" id="XP_064853893.1">
    <property type="nucleotide sequence ID" value="XM_064997821.1"/>
</dbReference>
<feature type="domain" description="USP" evidence="10">
    <location>
        <begin position="325"/>
        <end position="650"/>
    </location>
</feature>
<dbReference type="FunFam" id="3.90.70.10:FF:000044">
    <property type="entry name" value="Ubiquitin carboxyl-terminal hydrolase 13"/>
    <property type="match status" value="1"/>
</dbReference>
<dbReference type="Gene3D" id="3.90.70.10">
    <property type="entry name" value="Cysteine proteinases"/>
    <property type="match status" value="1"/>
</dbReference>
<evidence type="ECO:0000256" key="5">
    <source>
        <dbReference type="ARBA" id="ARBA00022786"/>
    </source>
</evidence>
<dbReference type="GeneID" id="90074872"/>
<feature type="domain" description="MATH" evidence="9">
    <location>
        <begin position="152"/>
        <end position="299"/>
    </location>
</feature>
<evidence type="ECO:0000256" key="3">
    <source>
        <dbReference type="ARBA" id="ARBA00012759"/>
    </source>
</evidence>
<dbReference type="Pfam" id="PF00443">
    <property type="entry name" value="UCH"/>
    <property type="match status" value="1"/>
</dbReference>
<dbReference type="Pfam" id="PF12436">
    <property type="entry name" value="USP7_ICP0_bdg"/>
    <property type="match status" value="1"/>
</dbReference>
<dbReference type="Pfam" id="PF14533">
    <property type="entry name" value="USP7_C2"/>
    <property type="match status" value="1"/>
</dbReference>
<dbReference type="Proteomes" id="UP001360560">
    <property type="component" value="Unassembled WGS sequence"/>
</dbReference>
<gene>
    <name evidence="11" type="ORF">DASC09_042220</name>
</gene>
<dbReference type="InterPro" id="IPR050164">
    <property type="entry name" value="Peptidase_C19"/>
</dbReference>
<evidence type="ECO:0000256" key="8">
    <source>
        <dbReference type="SAM" id="MobiDB-lite"/>
    </source>
</evidence>
<dbReference type="EMBL" id="BTFZ01000011">
    <property type="protein sequence ID" value="GMM36897.1"/>
    <property type="molecule type" value="Genomic_DNA"/>
</dbReference>
<keyword evidence="6" id="KW-0378">Hydrolase</keyword>
<comment type="similarity">
    <text evidence="2">Belongs to the peptidase C19 family.</text>
</comment>
<dbReference type="GO" id="GO:0005829">
    <property type="term" value="C:cytosol"/>
    <property type="evidence" value="ECO:0007669"/>
    <property type="project" value="TreeGrafter"/>
</dbReference>
<accession>A0AAV5QPW6</accession>
<sequence>MPENNSQINIGSLSDGEVIDNLGPENSHGEQTINSGNYQNSLQQDPDTISHSKEARELNEEIELISEDEAYDDEYYEEIDDEDLELNDEDDIEVIEDMSGEVDLQKNINQTTEQVKYGTVNVPSSTIPLATDAEYWLSQFTELDPDYPIKAQSHYTWEIENFDSLHEGKCTSPTFKCGDTEFQILMFPKGNDNNYLALYLAPLPKKITRQNSSPDAQETIDPTWYRCVQFGFVIWNPEHPEVNAFNKSQHRFNGEEPDWGFSTFTDLGNVFPQVRPNQQCPAGIGFMDSKHKVNITCYVKLIDDVTGVLWHNLVNYDSKKETGFSGLRNQGATCYLNSLLQSYYFTRVFRKSVLQIPVDPENNQPNTFPVAIQRLFYNLEFSEDAADTSELTQSFGWDAADSFTQHDVQELNRILMDRLEGKMKGTVVEDSLNKTFVGKMKSYIKCVNVDYESSRMEDFWDIQLNVKGLKDLTSSFKSYISKEMLDGENKYDAGSFGLQDAEKGVVFEEFPNVLHLQLKRFDYDFMYDNLVKINDRHEYPEFIDLKPYLDQANSQALAENWEYELFAVLIHSGDISSGHYYAMIKPSTNSGWFRFDDDKVTRVTRNEVFEQNFGSKPLPNNILRKMTRAENLDYQIRRHTSAYMLVYFRKSKLDEILCDFDPNEDIPPHIKETIENERKEAIRRKKELEEQHLYMRIHLYGAKDDWLNYQGFDLGINRASSSKWNTDIFNIPGELVNLDDSLKKFEVKDKDMALGYPPKYLKRPKNTTIRELYEDVVQNFANLKDPGSEFRYIRLWIMAHRRNDTTRPDSPLGYGPAYYKEGLMLTVDAEGKLVTNESKITDSIDLKTLAISNLPENITIESLLDKFAAKKPHGLYLWMEDTRNDLCSLYSFSKNLSVDTLDSLNKIPRNFLGFQKLFEAYRDLISSDEKSSCTLFKARDMSNSSAHVSIFIKYFDIVNQTLTGVSHMIVAKDATISSIVPALNAFMGFAESTPLAIYEEIKPTSIGIVKQSNTFSGCELQNGDILAFSLESVPQYETMIGKYKFEKFKDYKGIGEMTDEDDINIHGSGDLQFSASKADVLANRDKLVDNVLVKSAGVQEFYKYIRSRIHLLARPVGKVEGDDTYVAVRDESIIKEEFDFWVTTQTSYQDIADGIGGKLGIDPHIIRMFLILPQGGSVPLKTSHEVSHIVGNKHMANLTLVFEYEILNIKMEELESLRLLKIGWFSSGVLHEQAFEFLVAKDASINTVVDKFVAKLGKTGDEEFKQRLTIWAVSQCRIVKTFTLEDSIAILPDKFALHIRLLDNDELAAFGNHLYNNPRALETPNHNCSEDFVIVGDGSKDFVVETVQFYKDPSKAHGIPFLFVLKAGERFGETRKRLQAKLGLGDKEFTKVHVGLLDLSSGKCRYFIKDEFVPSDELSESDVLFLDHPDRAQHRQNYGGGAIRIN</sequence>
<comment type="caution">
    <text evidence="11">The sequence shown here is derived from an EMBL/GenBank/DDBJ whole genome shotgun (WGS) entry which is preliminary data.</text>
</comment>
<dbReference type="PANTHER" id="PTHR24006:SF644">
    <property type="entry name" value="UBIQUITIN CARBOXYL-TERMINAL HYDROLASE 7"/>
    <property type="match status" value="1"/>
</dbReference>
<evidence type="ECO:0000256" key="6">
    <source>
        <dbReference type="ARBA" id="ARBA00022801"/>
    </source>
</evidence>
<dbReference type="SMART" id="SM00061">
    <property type="entry name" value="MATH"/>
    <property type="match status" value="1"/>
</dbReference>
<dbReference type="InterPro" id="IPR024729">
    <property type="entry name" value="USP7_ICP0-binding_dom"/>
</dbReference>
<dbReference type="CDD" id="cd02659">
    <property type="entry name" value="peptidase_C19C"/>
    <property type="match status" value="1"/>
</dbReference>
<evidence type="ECO:0000256" key="7">
    <source>
        <dbReference type="ARBA" id="ARBA00022807"/>
    </source>
</evidence>
<dbReference type="EC" id="3.4.19.12" evidence="3"/>
<keyword evidence="5" id="KW-0833">Ubl conjugation pathway</keyword>
<dbReference type="GO" id="GO:0031647">
    <property type="term" value="P:regulation of protein stability"/>
    <property type="evidence" value="ECO:0007669"/>
    <property type="project" value="TreeGrafter"/>
</dbReference>
<dbReference type="PROSITE" id="PS50235">
    <property type="entry name" value="USP_3"/>
    <property type="match status" value="1"/>
</dbReference>
<evidence type="ECO:0000256" key="2">
    <source>
        <dbReference type="ARBA" id="ARBA00009085"/>
    </source>
</evidence>
<dbReference type="GO" id="GO:0016579">
    <property type="term" value="P:protein deubiquitination"/>
    <property type="evidence" value="ECO:0007669"/>
    <property type="project" value="InterPro"/>
</dbReference>
<feature type="region of interest" description="Disordered" evidence="8">
    <location>
        <begin position="1"/>
        <end position="49"/>
    </location>
</feature>
<dbReference type="Gene3D" id="2.60.210.10">
    <property type="entry name" value="Apoptosis, Tumor Necrosis Factor Receptor Associated Protein 2, Chain A"/>
    <property type="match status" value="1"/>
</dbReference>
<proteinExistence type="inferred from homology"/>
<dbReference type="SUPFAM" id="SSF54001">
    <property type="entry name" value="Cysteine proteinases"/>
    <property type="match status" value="1"/>
</dbReference>
<feature type="compositionally biased region" description="Polar residues" evidence="8">
    <location>
        <begin position="29"/>
        <end position="47"/>
    </location>
</feature>
<evidence type="ECO:0000313" key="12">
    <source>
        <dbReference type="Proteomes" id="UP001360560"/>
    </source>
</evidence>
<dbReference type="GO" id="GO:0005634">
    <property type="term" value="C:nucleus"/>
    <property type="evidence" value="ECO:0007669"/>
    <property type="project" value="TreeGrafter"/>
</dbReference>
<evidence type="ECO:0000259" key="10">
    <source>
        <dbReference type="PROSITE" id="PS50235"/>
    </source>
</evidence>
<comment type="catalytic activity">
    <reaction evidence="1">
        <text>Thiol-dependent hydrolysis of ester, thioester, amide, peptide and isopeptide bonds formed by the C-terminal Gly of ubiquitin (a 76-residue protein attached to proteins as an intracellular targeting signal).</text>
        <dbReference type="EC" id="3.4.19.12"/>
    </reaction>
</comment>
<name>A0AAV5QPW6_9ASCO</name>
<dbReference type="Gene3D" id="3.10.20.90">
    <property type="entry name" value="Phosphatidylinositol 3-kinase Catalytic Subunit, Chain A, domain 1"/>
    <property type="match status" value="1"/>
</dbReference>
<evidence type="ECO:0000256" key="1">
    <source>
        <dbReference type="ARBA" id="ARBA00000707"/>
    </source>
</evidence>
<dbReference type="InterPro" id="IPR038765">
    <property type="entry name" value="Papain-like_cys_pep_sf"/>
</dbReference>
<dbReference type="PROSITE" id="PS00973">
    <property type="entry name" value="USP_2"/>
    <property type="match status" value="1"/>
</dbReference>
<dbReference type="PROSITE" id="PS00972">
    <property type="entry name" value="USP_1"/>
    <property type="match status" value="1"/>
</dbReference>
<dbReference type="PROSITE" id="PS50144">
    <property type="entry name" value="MATH"/>
    <property type="match status" value="1"/>
</dbReference>
<protein>
    <recommendedName>
        <fullName evidence="3">ubiquitinyl hydrolase 1</fullName>
        <ecNumber evidence="3">3.4.19.12</ecNumber>
    </recommendedName>
</protein>
<organism evidence="11 12">
    <name type="scientific">Saccharomycopsis crataegensis</name>
    <dbReference type="NCBI Taxonomy" id="43959"/>
    <lineage>
        <taxon>Eukaryota</taxon>
        <taxon>Fungi</taxon>
        <taxon>Dikarya</taxon>
        <taxon>Ascomycota</taxon>
        <taxon>Saccharomycotina</taxon>
        <taxon>Saccharomycetes</taxon>
        <taxon>Saccharomycopsidaceae</taxon>
        <taxon>Saccharomycopsis</taxon>
    </lineage>
</organism>
<dbReference type="Pfam" id="PF22486">
    <property type="entry name" value="MATH_2"/>
    <property type="match status" value="1"/>
</dbReference>
<keyword evidence="7" id="KW-0788">Thiol protease</keyword>
<evidence type="ECO:0000259" key="9">
    <source>
        <dbReference type="PROSITE" id="PS50144"/>
    </source>
</evidence>
<evidence type="ECO:0000256" key="4">
    <source>
        <dbReference type="ARBA" id="ARBA00022670"/>
    </source>
</evidence>
<dbReference type="InterPro" id="IPR029346">
    <property type="entry name" value="USP_C"/>
</dbReference>
<dbReference type="PANTHER" id="PTHR24006">
    <property type="entry name" value="UBIQUITIN CARBOXYL-TERMINAL HYDROLASE"/>
    <property type="match status" value="1"/>
</dbReference>
<feature type="compositionally biased region" description="Polar residues" evidence="8">
    <location>
        <begin position="1"/>
        <end position="12"/>
    </location>
</feature>
<dbReference type="InterPro" id="IPR028889">
    <property type="entry name" value="USP"/>
</dbReference>
<dbReference type="InterPro" id="IPR001394">
    <property type="entry name" value="Peptidase_C19_UCH"/>
</dbReference>
<keyword evidence="12" id="KW-1185">Reference proteome</keyword>
<dbReference type="GO" id="GO:0006508">
    <property type="term" value="P:proteolysis"/>
    <property type="evidence" value="ECO:0007669"/>
    <property type="project" value="UniProtKB-KW"/>
</dbReference>
<dbReference type="InterPro" id="IPR008974">
    <property type="entry name" value="TRAF-like"/>
</dbReference>
<dbReference type="InterPro" id="IPR018200">
    <property type="entry name" value="USP_CS"/>
</dbReference>
<evidence type="ECO:0000313" key="11">
    <source>
        <dbReference type="EMBL" id="GMM36897.1"/>
    </source>
</evidence>
<keyword evidence="4 11" id="KW-0645">Protease</keyword>